<dbReference type="InterPro" id="IPR013106">
    <property type="entry name" value="Ig_V-set"/>
</dbReference>
<dbReference type="AlphaFoldDB" id="A0AAV4QDD4"/>
<dbReference type="InterPro" id="IPR007110">
    <property type="entry name" value="Ig-like_dom"/>
</dbReference>
<organism evidence="2 3">
    <name type="scientific">Caerostris darwini</name>
    <dbReference type="NCBI Taxonomy" id="1538125"/>
    <lineage>
        <taxon>Eukaryota</taxon>
        <taxon>Metazoa</taxon>
        <taxon>Ecdysozoa</taxon>
        <taxon>Arthropoda</taxon>
        <taxon>Chelicerata</taxon>
        <taxon>Arachnida</taxon>
        <taxon>Araneae</taxon>
        <taxon>Araneomorphae</taxon>
        <taxon>Entelegynae</taxon>
        <taxon>Araneoidea</taxon>
        <taxon>Araneidae</taxon>
        <taxon>Caerostris</taxon>
    </lineage>
</organism>
<proteinExistence type="predicted"/>
<evidence type="ECO:0000313" key="2">
    <source>
        <dbReference type="EMBL" id="GIY06242.1"/>
    </source>
</evidence>
<dbReference type="EMBL" id="BPLQ01004183">
    <property type="protein sequence ID" value="GIY06242.1"/>
    <property type="molecule type" value="Genomic_DNA"/>
</dbReference>
<evidence type="ECO:0000259" key="1">
    <source>
        <dbReference type="PROSITE" id="PS50835"/>
    </source>
</evidence>
<dbReference type="PANTHER" id="PTHR23278:SF19">
    <property type="entry name" value="OBSCURIN"/>
    <property type="match status" value="1"/>
</dbReference>
<dbReference type="InterPro" id="IPR003599">
    <property type="entry name" value="Ig_sub"/>
</dbReference>
<accession>A0AAV4QDD4</accession>
<protein>
    <submittedName>
        <fullName evidence="2">Ig-like domain-containing protein</fullName>
    </submittedName>
</protein>
<dbReference type="SUPFAM" id="SSF48726">
    <property type="entry name" value="Immunoglobulin"/>
    <property type="match status" value="1"/>
</dbReference>
<dbReference type="Proteomes" id="UP001054837">
    <property type="component" value="Unassembled WGS sequence"/>
</dbReference>
<dbReference type="PROSITE" id="PS50835">
    <property type="entry name" value="IG_LIKE"/>
    <property type="match status" value="1"/>
</dbReference>
<dbReference type="InterPro" id="IPR036179">
    <property type="entry name" value="Ig-like_dom_sf"/>
</dbReference>
<dbReference type="PANTHER" id="PTHR23278">
    <property type="entry name" value="SIDESTEP PROTEIN"/>
    <property type="match status" value="1"/>
</dbReference>
<dbReference type="InterPro" id="IPR013783">
    <property type="entry name" value="Ig-like_fold"/>
</dbReference>
<evidence type="ECO:0000313" key="3">
    <source>
        <dbReference type="Proteomes" id="UP001054837"/>
    </source>
</evidence>
<comment type="caution">
    <text evidence="2">The sequence shown here is derived from an EMBL/GenBank/DDBJ whole genome shotgun (WGS) entry which is preliminary data.</text>
</comment>
<feature type="domain" description="Ig-like" evidence="1">
    <location>
        <begin position="21"/>
        <end position="125"/>
    </location>
</feature>
<dbReference type="Gene3D" id="2.60.40.10">
    <property type="entry name" value="Immunoglobulins"/>
    <property type="match status" value="1"/>
</dbReference>
<dbReference type="Pfam" id="PF07686">
    <property type="entry name" value="V-set"/>
    <property type="match status" value="1"/>
</dbReference>
<gene>
    <name evidence="2" type="primary">AVEN_206171_1</name>
    <name evidence="2" type="ORF">CDAR_532461</name>
</gene>
<sequence>MNIFLQDKLFWKNHKIILFFPDLPVVEAVVGGRAFIPCNVTNPLVDDEATLILWYRVDLPNPIYTLDVRNSAIKNARHFPSDEMEGRAKFNLTVHPPLLVLSDVTLEDEADYKCRVDLRRSRTLILHSRLRVIGEKLVGTCLMGILL</sequence>
<dbReference type="SMART" id="SM00409">
    <property type="entry name" value="IG"/>
    <property type="match status" value="1"/>
</dbReference>
<name>A0AAV4QDD4_9ARAC</name>
<keyword evidence="3" id="KW-1185">Reference proteome</keyword>
<reference evidence="2 3" key="1">
    <citation type="submission" date="2021-06" db="EMBL/GenBank/DDBJ databases">
        <title>Caerostris darwini draft genome.</title>
        <authorList>
            <person name="Kono N."/>
            <person name="Arakawa K."/>
        </authorList>
    </citation>
    <scope>NUCLEOTIDE SEQUENCE [LARGE SCALE GENOMIC DNA]</scope>
</reference>